<dbReference type="EMBL" id="JACVVK020000732">
    <property type="protein sequence ID" value="KAK7451151.1"/>
    <property type="molecule type" value="Genomic_DNA"/>
</dbReference>
<reference evidence="10 11" key="1">
    <citation type="journal article" date="2023" name="Sci. Data">
        <title>Genome assembly of the Korean intertidal mud-creeper Batillaria attramentaria.</title>
        <authorList>
            <person name="Patra A.K."/>
            <person name="Ho P.T."/>
            <person name="Jun S."/>
            <person name="Lee S.J."/>
            <person name="Kim Y."/>
            <person name="Won Y.J."/>
        </authorList>
    </citation>
    <scope>NUCLEOTIDE SEQUENCE [LARGE SCALE GENOMIC DNA]</scope>
    <source>
        <strain evidence="10">Wonlab-2016</strain>
    </source>
</reference>
<gene>
    <name evidence="10" type="ORF">BaRGS_00039863</name>
</gene>
<dbReference type="GO" id="GO:0003677">
    <property type="term" value="F:DNA binding"/>
    <property type="evidence" value="ECO:0007669"/>
    <property type="project" value="UniProtKB-KW"/>
</dbReference>
<keyword evidence="8" id="KW-0539">Nucleus</keyword>
<evidence type="ECO:0000256" key="2">
    <source>
        <dbReference type="ARBA" id="ARBA00022771"/>
    </source>
</evidence>
<dbReference type="SMART" id="SM00430">
    <property type="entry name" value="HOLI"/>
    <property type="match status" value="1"/>
</dbReference>
<keyword evidence="2" id="KW-0863">Zinc-finger</keyword>
<feature type="domain" description="NR LBD" evidence="9">
    <location>
        <begin position="124"/>
        <end position="337"/>
    </location>
</feature>
<keyword evidence="6" id="KW-0804">Transcription</keyword>
<evidence type="ECO:0000313" key="10">
    <source>
        <dbReference type="EMBL" id="KAK7451151.1"/>
    </source>
</evidence>
<sequence length="337" mass="37502">MERSVTGGGQKTCDITGDNRNICSFCRYQRCLSLGMSREAIKTGRYTHEKRTQDTLEVRMLKTASNQSSLPDHWTAEEVDGILSSLLQVGEVTNHLSTRHRSVEDILLLDMTSRDKFSPLKDPLPADLFSDVSRSLRQLPGMETDGFRVMADGYAKEVERLVRNFMRFSDSVPGFSQLCWGDQTALLRLSWLEVVLIGNTLTSGHASGFSHICNITCLNSSIIANVIGADVIQTLSAGEHRVRRLAVTSEELTLTQAVCLTFPDRCDLENRGQVEDVQWLLVRCLLHVLARNHGKAAGRKFSDLITNLTFLRDVSEEVEKSNINGLVSSKASDVIVI</sequence>
<keyword evidence="5" id="KW-0238">DNA-binding</keyword>
<dbReference type="Pfam" id="PF00104">
    <property type="entry name" value="Hormone_recep"/>
    <property type="match status" value="1"/>
</dbReference>
<protein>
    <recommendedName>
        <fullName evidence="9">NR LBD domain-containing protein</fullName>
    </recommendedName>
</protein>
<comment type="caution">
    <text evidence="10">The sequence shown here is derived from an EMBL/GenBank/DDBJ whole genome shotgun (WGS) entry which is preliminary data.</text>
</comment>
<evidence type="ECO:0000256" key="6">
    <source>
        <dbReference type="ARBA" id="ARBA00023163"/>
    </source>
</evidence>
<dbReference type="SUPFAM" id="SSF48508">
    <property type="entry name" value="Nuclear receptor ligand-binding domain"/>
    <property type="match status" value="1"/>
</dbReference>
<evidence type="ECO:0000313" key="11">
    <source>
        <dbReference type="Proteomes" id="UP001519460"/>
    </source>
</evidence>
<keyword evidence="11" id="KW-1185">Reference proteome</keyword>
<accession>A0ABD0J2J7</accession>
<keyword evidence="1" id="KW-0479">Metal-binding</keyword>
<name>A0ABD0J2J7_9CAEN</name>
<dbReference type="InterPro" id="IPR001723">
    <property type="entry name" value="Nuclear_hrmn_rcpt"/>
</dbReference>
<dbReference type="Gene3D" id="3.30.50.10">
    <property type="entry name" value="Erythroid Transcription Factor GATA-1, subunit A"/>
    <property type="match status" value="1"/>
</dbReference>
<dbReference type="PROSITE" id="PS51843">
    <property type="entry name" value="NR_LBD"/>
    <property type="match status" value="1"/>
</dbReference>
<dbReference type="PANTHER" id="PTHR24082">
    <property type="entry name" value="NUCLEAR HORMONE RECEPTOR"/>
    <property type="match status" value="1"/>
</dbReference>
<evidence type="ECO:0000256" key="4">
    <source>
        <dbReference type="ARBA" id="ARBA00023015"/>
    </source>
</evidence>
<dbReference type="GO" id="GO:0008270">
    <property type="term" value="F:zinc ion binding"/>
    <property type="evidence" value="ECO:0007669"/>
    <property type="project" value="UniProtKB-KW"/>
</dbReference>
<organism evidence="10 11">
    <name type="scientific">Batillaria attramentaria</name>
    <dbReference type="NCBI Taxonomy" id="370345"/>
    <lineage>
        <taxon>Eukaryota</taxon>
        <taxon>Metazoa</taxon>
        <taxon>Spiralia</taxon>
        <taxon>Lophotrochozoa</taxon>
        <taxon>Mollusca</taxon>
        <taxon>Gastropoda</taxon>
        <taxon>Caenogastropoda</taxon>
        <taxon>Sorbeoconcha</taxon>
        <taxon>Cerithioidea</taxon>
        <taxon>Batillariidae</taxon>
        <taxon>Batillaria</taxon>
    </lineage>
</organism>
<evidence type="ECO:0000256" key="8">
    <source>
        <dbReference type="ARBA" id="ARBA00023242"/>
    </source>
</evidence>
<dbReference type="InterPro" id="IPR035500">
    <property type="entry name" value="NHR-like_dom_sf"/>
</dbReference>
<dbReference type="PRINTS" id="PR00398">
    <property type="entry name" value="STRDHORMONER"/>
</dbReference>
<evidence type="ECO:0000256" key="7">
    <source>
        <dbReference type="ARBA" id="ARBA00023170"/>
    </source>
</evidence>
<keyword evidence="7" id="KW-0675">Receptor</keyword>
<dbReference type="InterPro" id="IPR001628">
    <property type="entry name" value="Znf_hrmn_rcpt"/>
</dbReference>
<dbReference type="Proteomes" id="UP001519460">
    <property type="component" value="Unassembled WGS sequence"/>
</dbReference>
<dbReference type="InterPro" id="IPR000536">
    <property type="entry name" value="Nucl_hrmn_rcpt_lig-bd"/>
</dbReference>
<evidence type="ECO:0000256" key="5">
    <source>
        <dbReference type="ARBA" id="ARBA00023125"/>
    </source>
</evidence>
<dbReference type="Gene3D" id="1.10.565.10">
    <property type="entry name" value="Retinoid X Receptor"/>
    <property type="match status" value="1"/>
</dbReference>
<evidence type="ECO:0000256" key="1">
    <source>
        <dbReference type="ARBA" id="ARBA00022723"/>
    </source>
</evidence>
<dbReference type="AlphaFoldDB" id="A0ABD0J2J7"/>
<dbReference type="Pfam" id="PF00105">
    <property type="entry name" value="zf-C4"/>
    <property type="match status" value="1"/>
</dbReference>
<dbReference type="InterPro" id="IPR050234">
    <property type="entry name" value="Nuclear_hormone_rcpt_NR1"/>
</dbReference>
<keyword evidence="3" id="KW-0862">Zinc</keyword>
<proteinExistence type="predicted"/>
<evidence type="ECO:0000259" key="9">
    <source>
        <dbReference type="PROSITE" id="PS51843"/>
    </source>
</evidence>
<dbReference type="InterPro" id="IPR013088">
    <property type="entry name" value="Znf_NHR/GATA"/>
</dbReference>
<evidence type="ECO:0000256" key="3">
    <source>
        <dbReference type="ARBA" id="ARBA00022833"/>
    </source>
</evidence>
<keyword evidence="4" id="KW-0805">Transcription regulation</keyword>